<accession>A0ABR5ARH3</accession>
<dbReference type="Proteomes" id="UP000031982">
    <property type="component" value="Unassembled WGS sequence"/>
</dbReference>
<proteinExistence type="predicted"/>
<gene>
    <name evidence="1" type="ORF">SD77_1593</name>
</gene>
<sequence>MRSLAFQRSFFMPYLAGILFCRDQAAGQLPLFLAHGALFFHQKEV</sequence>
<protein>
    <submittedName>
        <fullName evidence="1">Uncharacterized protein</fullName>
    </submittedName>
</protein>
<organism evidence="1 2">
    <name type="scientific">Bacillus badius</name>
    <dbReference type="NCBI Taxonomy" id="1455"/>
    <lineage>
        <taxon>Bacteria</taxon>
        <taxon>Bacillati</taxon>
        <taxon>Bacillota</taxon>
        <taxon>Bacilli</taxon>
        <taxon>Bacillales</taxon>
        <taxon>Bacillaceae</taxon>
        <taxon>Pseudobacillus</taxon>
    </lineage>
</organism>
<name>A0ABR5ARH3_BACBA</name>
<evidence type="ECO:0000313" key="2">
    <source>
        <dbReference type="Proteomes" id="UP000031982"/>
    </source>
</evidence>
<dbReference type="EMBL" id="JXLP01000015">
    <property type="protein sequence ID" value="KIL77350.1"/>
    <property type="molecule type" value="Genomic_DNA"/>
</dbReference>
<keyword evidence="2" id="KW-1185">Reference proteome</keyword>
<comment type="caution">
    <text evidence="1">The sequence shown here is derived from an EMBL/GenBank/DDBJ whole genome shotgun (WGS) entry which is preliminary data.</text>
</comment>
<evidence type="ECO:0000313" key="1">
    <source>
        <dbReference type="EMBL" id="KIL77350.1"/>
    </source>
</evidence>
<reference evidence="1 2" key="1">
    <citation type="submission" date="2015-01" db="EMBL/GenBank/DDBJ databases">
        <title>Genome Assembly of Bacillus badius MTCC 1458.</title>
        <authorList>
            <person name="Verma A."/>
            <person name="Khatri I."/>
            <person name="Mual P."/>
            <person name="Subramanian S."/>
            <person name="Krishnamurthi S."/>
        </authorList>
    </citation>
    <scope>NUCLEOTIDE SEQUENCE [LARGE SCALE GENOMIC DNA]</scope>
    <source>
        <strain evidence="1 2">MTCC 1458</strain>
    </source>
</reference>